<organism evidence="2 3">
    <name type="scientific">Candidatus Thermochlorobacter aerophilus</name>
    <dbReference type="NCBI Taxonomy" id="1868324"/>
    <lineage>
        <taxon>Bacteria</taxon>
        <taxon>Pseudomonadati</taxon>
        <taxon>Chlorobiota</taxon>
        <taxon>Chlorobiia</taxon>
        <taxon>Chlorobiales</taxon>
        <taxon>Candidatus Thermochlorobacteriaceae</taxon>
        <taxon>Candidatus Thermochlorobacter</taxon>
    </lineage>
</organism>
<sequence length="158" mass="18665">MPRYTPEQLRIRNRSVWTKVQLILAPIQFVVFIVGFILTYFYYIGVIENFQVVTYAIAVKTLFFVVLFVTGAFFEKEVFGIWVYSPEFFWEDVGSTIAMAIHFLYFILAVLEFSREVLIWSAFAAYATYVLNAIQYLVRIWLEKRNEKRLRAQGILVD</sequence>
<dbReference type="AlphaFoldDB" id="A0A395M429"/>
<feature type="transmembrane region" description="Helical" evidence="1">
    <location>
        <begin position="93"/>
        <end position="111"/>
    </location>
</feature>
<keyword evidence="1" id="KW-0812">Transmembrane</keyword>
<dbReference type="Proteomes" id="UP000266389">
    <property type="component" value="Unassembled WGS sequence"/>
</dbReference>
<dbReference type="GO" id="GO:0016836">
    <property type="term" value="F:hydro-lyase activity"/>
    <property type="evidence" value="ECO:0007669"/>
    <property type="project" value="InterPro"/>
</dbReference>
<comment type="caution">
    <text evidence="2">The sequence shown here is derived from an EMBL/GenBank/DDBJ whole genome shotgun (WGS) entry which is preliminary data.</text>
</comment>
<keyword evidence="1" id="KW-1133">Transmembrane helix</keyword>
<gene>
    <name evidence="2" type="primary">bchF</name>
    <name evidence="2" type="ORF">D0433_04755</name>
</gene>
<name>A0A395M429_9BACT</name>
<feature type="transmembrane region" description="Helical" evidence="1">
    <location>
        <begin position="55"/>
        <end position="73"/>
    </location>
</feature>
<proteinExistence type="predicted"/>
<dbReference type="InterPro" id="IPR009905">
    <property type="entry name" value="BCHF"/>
</dbReference>
<dbReference type="GO" id="GO:0019685">
    <property type="term" value="P:photosynthesis, dark reaction"/>
    <property type="evidence" value="ECO:0007669"/>
    <property type="project" value="InterPro"/>
</dbReference>
<dbReference type="GO" id="GO:0030494">
    <property type="term" value="P:bacteriochlorophyll biosynthetic process"/>
    <property type="evidence" value="ECO:0007669"/>
    <property type="project" value="InterPro"/>
</dbReference>
<evidence type="ECO:0000256" key="1">
    <source>
        <dbReference type="SAM" id="Phobius"/>
    </source>
</evidence>
<dbReference type="NCBIfam" id="TIGR02020">
    <property type="entry name" value="BchF"/>
    <property type="match status" value="1"/>
</dbReference>
<feature type="transmembrane region" description="Helical" evidence="1">
    <location>
        <begin position="117"/>
        <end position="142"/>
    </location>
</feature>
<dbReference type="EMBL" id="PHFL01000032">
    <property type="protein sequence ID" value="RFM24644.1"/>
    <property type="molecule type" value="Genomic_DNA"/>
</dbReference>
<feature type="transmembrane region" description="Helical" evidence="1">
    <location>
        <begin position="20"/>
        <end position="43"/>
    </location>
</feature>
<reference evidence="2 3" key="1">
    <citation type="journal article" date="2011" name="ISME J.">
        <title>Community ecology of hot spring cyanobacterial mats: predominant populations and their functional potential.</title>
        <authorList>
            <person name="Klatt C.G."/>
            <person name="Wood J.M."/>
            <person name="Rusch D.B."/>
            <person name="Bateson M.M."/>
            <person name="Hamamura N."/>
            <person name="Heidelberg J.F."/>
            <person name="Grossman A.R."/>
            <person name="Bhaya D."/>
            <person name="Cohan F.M."/>
            <person name="Kuhl M."/>
            <person name="Bryant D.A."/>
            <person name="Ward D.M."/>
        </authorList>
    </citation>
    <scope>NUCLEOTIDE SEQUENCE [LARGE SCALE GENOMIC DNA]</scope>
    <source>
        <strain evidence="2">OS</strain>
    </source>
</reference>
<evidence type="ECO:0000313" key="3">
    <source>
        <dbReference type="Proteomes" id="UP000266389"/>
    </source>
</evidence>
<keyword evidence="1" id="KW-0472">Membrane</keyword>
<dbReference type="Pfam" id="PF07284">
    <property type="entry name" value="BCHF"/>
    <property type="match status" value="1"/>
</dbReference>
<protein>
    <submittedName>
        <fullName evidence="2">2-vinyl bacteriochlorophyllide hydratase</fullName>
    </submittedName>
</protein>
<accession>A0A395M429</accession>
<evidence type="ECO:0000313" key="2">
    <source>
        <dbReference type="EMBL" id="RFM24644.1"/>
    </source>
</evidence>